<keyword evidence="1" id="KW-0812">Transmembrane</keyword>
<dbReference type="EMBL" id="JAABNT010000003">
    <property type="protein sequence ID" value="NEK22092.1"/>
    <property type="molecule type" value="Genomic_DNA"/>
</dbReference>
<dbReference type="InterPro" id="IPR000620">
    <property type="entry name" value="EamA_dom"/>
</dbReference>
<feature type="transmembrane region" description="Helical" evidence="1">
    <location>
        <begin position="289"/>
        <end position="307"/>
    </location>
</feature>
<evidence type="ECO:0000256" key="1">
    <source>
        <dbReference type="SAM" id="Phobius"/>
    </source>
</evidence>
<dbReference type="RefSeq" id="WP_164353021.1">
    <property type="nucleotide sequence ID" value="NZ_JAABNT010000003.1"/>
</dbReference>
<feature type="transmembrane region" description="Helical" evidence="1">
    <location>
        <begin position="186"/>
        <end position="206"/>
    </location>
</feature>
<feature type="transmembrane region" description="Helical" evidence="1">
    <location>
        <begin position="99"/>
        <end position="117"/>
    </location>
</feature>
<dbReference type="PANTHER" id="PTHR22911:SF103">
    <property type="entry name" value="BLR2811 PROTEIN"/>
    <property type="match status" value="1"/>
</dbReference>
<dbReference type="SUPFAM" id="SSF103481">
    <property type="entry name" value="Multidrug resistance efflux transporter EmrE"/>
    <property type="match status" value="2"/>
</dbReference>
<gene>
    <name evidence="3" type="ORF">GV827_06730</name>
</gene>
<feature type="transmembrane region" description="Helical" evidence="1">
    <location>
        <begin position="226"/>
        <end position="251"/>
    </location>
</feature>
<dbReference type="Proteomes" id="UP000468591">
    <property type="component" value="Unassembled WGS sequence"/>
</dbReference>
<dbReference type="InterPro" id="IPR037185">
    <property type="entry name" value="EmrE-like"/>
</dbReference>
<protein>
    <submittedName>
        <fullName evidence="3">EamA family transporter</fullName>
    </submittedName>
</protein>
<dbReference type="Gene3D" id="1.10.3730.20">
    <property type="match status" value="1"/>
</dbReference>
<comment type="caution">
    <text evidence="3">The sequence shown here is derived from an EMBL/GenBank/DDBJ whole genome shotgun (WGS) entry which is preliminary data.</text>
</comment>
<keyword evidence="1" id="KW-1133">Transmembrane helix</keyword>
<keyword evidence="1" id="KW-0472">Membrane</keyword>
<organism evidence="3 4">
    <name type="scientific">Sulfitobacter sediminilitoris</name>
    <dbReference type="NCBI Taxonomy" id="2698830"/>
    <lineage>
        <taxon>Bacteria</taxon>
        <taxon>Pseudomonadati</taxon>
        <taxon>Pseudomonadota</taxon>
        <taxon>Alphaproteobacteria</taxon>
        <taxon>Rhodobacterales</taxon>
        <taxon>Roseobacteraceae</taxon>
        <taxon>Sulfitobacter</taxon>
    </lineage>
</organism>
<feature type="transmembrane region" description="Helical" evidence="1">
    <location>
        <begin position="153"/>
        <end position="174"/>
    </location>
</feature>
<evidence type="ECO:0000313" key="4">
    <source>
        <dbReference type="Proteomes" id="UP000468591"/>
    </source>
</evidence>
<evidence type="ECO:0000313" key="3">
    <source>
        <dbReference type="EMBL" id="NEK22092.1"/>
    </source>
</evidence>
<feature type="transmembrane region" description="Helical" evidence="1">
    <location>
        <begin position="72"/>
        <end position="93"/>
    </location>
</feature>
<sequence length="318" mass="34465">MNTTTVNTARLGILCMLAGMFFISMNDMLVKSLSSGYPLHQLILLRSVVAIVFTVMLLMYEGGLKLLNTGRWLLHGMRAVFILIANTALYAAIASMPLATATSLYFVAPLFVTLLSIPVLGETVGPRRFLAIGVGFAGVMIMMAPQFSMGEGGLGWVVLLPVVAAAFYASMSVLTRKLGQTSRASALALHMQFAFISISALVWLVAGDGRFVTPDSNPSMQFLLRAWVWPAPADWLPILGLGFMSAIIGYLMTQAYRLSRASAVAPFEYVLLIFSLFWGWTVFGEWPQASTLVGAAIVIGSGVYVFVREGRLKSKRAA</sequence>
<dbReference type="PANTHER" id="PTHR22911">
    <property type="entry name" value="ACYL-MALONYL CONDENSING ENZYME-RELATED"/>
    <property type="match status" value="1"/>
</dbReference>
<feature type="transmembrane region" description="Helical" evidence="1">
    <location>
        <begin position="263"/>
        <end position="283"/>
    </location>
</feature>
<evidence type="ECO:0000259" key="2">
    <source>
        <dbReference type="Pfam" id="PF00892"/>
    </source>
</evidence>
<feature type="transmembrane region" description="Helical" evidence="1">
    <location>
        <begin position="129"/>
        <end position="147"/>
    </location>
</feature>
<feature type="transmembrane region" description="Helical" evidence="1">
    <location>
        <begin position="12"/>
        <end position="30"/>
    </location>
</feature>
<accession>A0A6P0C7I2</accession>
<dbReference type="AlphaFoldDB" id="A0A6P0C7I2"/>
<proteinExistence type="predicted"/>
<feature type="transmembrane region" description="Helical" evidence="1">
    <location>
        <begin position="42"/>
        <end position="60"/>
    </location>
</feature>
<dbReference type="Pfam" id="PF00892">
    <property type="entry name" value="EamA"/>
    <property type="match status" value="2"/>
</dbReference>
<name>A0A6P0C7I2_9RHOB</name>
<keyword evidence="4" id="KW-1185">Reference proteome</keyword>
<feature type="domain" description="EamA" evidence="2">
    <location>
        <begin position="11"/>
        <end position="143"/>
    </location>
</feature>
<feature type="domain" description="EamA" evidence="2">
    <location>
        <begin position="156"/>
        <end position="301"/>
    </location>
</feature>
<reference evidence="3 4" key="1">
    <citation type="submission" date="2020-01" db="EMBL/GenBank/DDBJ databases">
        <title>Sulfitobacter sediminilitoris sp. nov., isolated from a tidal flat.</title>
        <authorList>
            <person name="Park S."/>
            <person name="Yoon J.-H."/>
        </authorList>
    </citation>
    <scope>NUCLEOTIDE SEQUENCE [LARGE SCALE GENOMIC DNA]</scope>
    <source>
        <strain evidence="3 4">JBTF-M27</strain>
    </source>
</reference>
<dbReference type="GO" id="GO:0016020">
    <property type="term" value="C:membrane"/>
    <property type="evidence" value="ECO:0007669"/>
    <property type="project" value="InterPro"/>
</dbReference>